<evidence type="ECO:0000313" key="2">
    <source>
        <dbReference type="EMBL" id="KAG0573440.1"/>
    </source>
</evidence>
<feature type="compositionally biased region" description="Polar residues" evidence="1">
    <location>
        <begin position="118"/>
        <end position="129"/>
    </location>
</feature>
<protein>
    <submittedName>
        <fullName evidence="2">Uncharacterized protein</fullName>
    </submittedName>
</protein>
<dbReference type="Proteomes" id="UP000822688">
    <property type="component" value="Chromosome V"/>
</dbReference>
<organism evidence="2 3">
    <name type="scientific">Ceratodon purpureus</name>
    <name type="common">Fire moss</name>
    <name type="synonym">Dicranum purpureum</name>
    <dbReference type="NCBI Taxonomy" id="3225"/>
    <lineage>
        <taxon>Eukaryota</taxon>
        <taxon>Viridiplantae</taxon>
        <taxon>Streptophyta</taxon>
        <taxon>Embryophyta</taxon>
        <taxon>Bryophyta</taxon>
        <taxon>Bryophytina</taxon>
        <taxon>Bryopsida</taxon>
        <taxon>Dicranidae</taxon>
        <taxon>Pseudoditrichales</taxon>
        <taxon>Ditrichaceae</taxon>
        <taxon>Ceratodon</taxon>
    </lineage>
</organism>
<proteinExistence type="predicted"/>
<name>A0A8T0HR31_CERPU</name>
<reference evidence="2" key="1">
    <citation type="submission" date="2020-06" db="EMBL/GenBank/DDBJ databases">
        <title>WGS assembly of Ceratodon purpureus strain R40.</title>
        <authorList>
            <person name="Carey S.B."/>
            <person name="Jenkins J."/>
            <person name="Shu S."/>
            <person name="Lovell J.T."/>
            <person name="Sreedasyam A."/>
            <person name="Maumus F."/>
            <person name="Tiley G.P."/>
            <person name="Fernandez-Pozo N."/>
            <person name="Barry K."/>
            <person name="Chen C."/>
            <person name="Wang M."/>
            <person name="Lipzen A."/>
            <person name="Daum C."/>
            <person name="Saski C.A."/>
            <person name="Payton A.C."/>
            <person name="Mcbreen J.C."/>
            <person name="Conrad R.E."/>
            <person name="Kollar L.M."/>
            <person name="Olsson S."/>
            <person name="Huttunen S."/>
            <person name="Landis J.B."/>
            <person name="Wickett N.J."/>
            <person name="Johnson M.G."/>
            <person name="Rensing S.A."/>
            <person name="Grimwood J."/>
            <person name="Schmutz J."/>
            <person name="Mcdaniel S.F."/>
        </authorList>
    </citation>
    <scope>NUCLEOTIDE SEQUENCE</scope>
    <source>
        <strain evidence="2">R40</strain>
    </source>
</reference>
<sequence>MGRLSRSERGSERFVQWNESVTEDVDITNLIGPGSTIFEKRKKPTRNEKSIVSSAVVPGFKDAGHRARSGVAMGDTRIGTSFETPAAALKTPPPPQFKPPRRTPNTRSSSDTLRHFGTPSNGAVQTPAHSESEEEQDYDDTSAPPPTGDQKARIGR</sequence>
<feature type="region of interest" description="Disordered" evidence="1">
    <location>
        <begin position="66"/>
        <end position="156"/>
    </location>
</feature>
<dbReference type="EMBL" id="CM026426">
    <property type="protein sequence ID" value="KAG0573439.1"/>
    <property type="molecule type" value="Genomic_DNA"/>
</dbReference>
<comment type="caution">
    <text evidence="2">The sequence shown here is derived from an EMBL/GenBank/DDBJ whole genome shotgun (WGS) entry which is preliminary data.</text>
</comment>
<gene>
    <name evidence="2" type="ORF">KC19_VG178600</name>
</gene>
<dbReference type="EMBL" id="CM026426">
    <property type="protein sequence ID" value="KAG0573440.1"/>
    <property type="molecule type" value="Genomic_DNA"/>
</dbReference>
<evidence type="ECO:0000256" key="1">
    <source>
        <dbReference type="SAM" id="MobiDB-lite"/>
    </source>
</evidence>
<accession>A0A8T0HR31</accession>
<evidence type="ECO:0000313" key="3">
    <source>
        <dbReference type="Proteomes" id="UP000822688"/>
    </source>
</evidence>
<keyword evidence="3" id="KW-1185">Reference proteome</keyword>
<dbReference type="AlphaFoldDB" id="A0A8T0HR31"/>